<comment type="caution">
    <text evidence="2">The sequence shown here is derived from an EMBL/GenBank/DDBJ whole genome shotgun (WGS) entry which is preliminary data.</text>
</comment>
<evidence type="ECO:0000256" key="1">
    <source>
        <dbReference type="SAM" id="MobiDB-lite"/>
    </source>
</evidence>
<evidence type="ECO:0000313" key="3">
    <source>
        <dbReference type="Proteomes" id="UP000652761"/>
    </source>
</evidence>
<sequence>MRVPEYPFFHEGRMDNLNAFSMNRGVSGVPYRSPSPKERTVDSPYTQSSSLVMFNPSTPTEMLDDIIYGRVNEKVQRKGRMRKRPVHSEKAIWNEQKHAIFVKLCLE</sequence>
<reference evidence="2" key="1">
    <citation type="submission" date="2017-07" db="EMBL/GenBank/DDBJ databases">
        <title>Taro Niue Genome Assembly and Annotation.</title>
        <authorList>
            <person name="Atibalentja N."/>
            <person name="Keating K."/>
            <person name="Fields C.J."/>
        </authorList>
    </citation>
    <scope>NUCLEOTIDE SEQUENCE</scope>
    <source>
        <strain evidence="2">Niue_2</strain>
        <tissue evidence="2">Leaf</tissue>
    </source>
</reference>
<gene>
    <name evidence="2" type="ORF">Taro_045150</name>
</gene>
<proteinExistence type="predicted"/>
<protein>
    <submittedName>
        <fullName evidence="2">Uncharacterized protein</fullName>
    </submittedName>
</protein>
<dbReference type="Proteomes" id="UP000652761">
    <property type="component" value="Unassembled WGS sequence"/>
</dbReference>
<organism evidence="2 3">
    <name type="scientific">Colocasia esculenta</name>
    <name type="common">Wild taro</name>
    <name type="synonym">Arum esculentum</name>
    <dbReference type="NCBI Taxonomy" id="4460"/>
    <lineage>
        <taxon>Eukaryota</taxon>
        <taxon>Viridiplantae</taxon>
        <taxon>Streptophyta</taxon>
        <taxon>Embryophyta</taxon>
        <taxon>Tracheophyta</taxon>
        <taxon>Spermatophyta</taxon>
        <taxon>Magnoliopsida</taxon>
        <taxon>Liliopsida</taxon>
        <taxon>Araceae</taxon>
        <taxon>Aroideae</taxon>
        <taxon>Colocasieae</taxon>
        <taxon>Colocasia</taxon>
    </lineage>
</organism>
<name>A0A843WZM6_COLES</name>
<evidence type="ECO:0000313" key="2">
    <source>
        <dbReference type="EMBL" id="MQM12228.1"/>
    </source>
</evidence>
<feature type="region of interest" description="Disordered" evidence="1">
    <location>
        <begin position="29"/>
        <end position="53"/>
    </location>
</feature>
<keyword evidence="3" id="KW-1185">Reference proteome</keyword>
<dbReference type="AlphaFoldDB" id="A0A843WZM6"/>
<accession>A0A843WZM6</accession>
<dbReference type="EMBL" id="NMUH01005241">
    <property type="protein sequence ID" value="MQM12228.1"/>
    <property type="molecule type" value="Genomic_DNA"/>
</dbReference>
<feature type="compositionally biased region" description="Polar residues" evidence="1">
    <location>
        <begin position="43"/>
        <end position="53"/>
    </location>
</feature>